<keyword evidence="2" id="KW-1185">Reference proteome</keyword>
<reference evidence="1 2" key="1">
    <citation type="submission" date="2023-03" db="EMBL/GenBank/DDBJ databases">
        <title>Genome insight into feeding habits of ladybird beetles.</title>
        <authorList>
            <person name="Li H.-S."/>
            <person name="Huang Y.-H."/>
            <person name="Pang H."/>
        </authorList>
    </citation>
    <scope>NUCLEOTIDE SEQUENCE [LARGE SCALE GENOMIC DNA]</scope>
    <source>
        <strain evidence="1">SYSU_2023b</strain>
        <tissue evidence="1">Whole body</tissue>
    </source>
</reference>
<dbReference type="EMBL" id="JARQZJ010000052">
    <property type="protein sequence ID" value="KAK9878639.1"/>
    <property type="molecule type" value="Genomic_DNA"/>
</dbReference>
<proteinExistence type="predicted"/>
<evidence type="ECO:0000313" key="2">
    <source>
        <dbReference type="Proteomes" id="UP001431783"/>
    </source>
</evidence>
<gene>
    <name evidence="1" type="ORF">WA026_023089</name>
</gene>
<organism evidence="1 2">
    <name type="scientific">Henosepilachna vigintioctopunctata</name>
    <dbReference type="NCBI Taxonomy" id="420089"/>
    <lineage>
        <taxon>Eukaryota</taxon>
        <taxon>Metazoa</taxon>
        <taxon>Ecdysozoa</taxon>
        <taxon>Arthropoda</taxon>
        <taxon>Hexapoda</taxon>
        <taxon>Insecta</taxon>
        <taxon>Pterygota</taxon>
        <taxon>Neoptera</taxon>
        <taxon>Endopterygota</taxon>
        <taxon>Coleoptera</taxon>
        <taxon>Polyphaga</taxon>
        <taxon>Cucujiformia</taxon>
        <taxon>Coccinelloidea</taxon>
        <taxon>Coccinellidae</taxon>
        <taxon>Epilachninae</taxon>
        <taxon>Epilachnini</taxon>
        <taxon>Henosepilachna</taxon>
    </lineage>
</organism>
<dbReference type="AlphaFoldDB" id="A0AAW1UH13"/>
<comment type="caution">
    <text evidence="1">The sequence shown here is derived from an EMBL/GenBank/DDBJ whole genome shotgun (WGS) entry which is preliminary data.</text>
</comment>
<sequence length="135" mass="16070">MELMDINNFFATIEKMLKAPIPPRLKAHLTFHHVNNFHVAALLPEQSISFERYSEIEDFGRRILYQILEPEEVLKYYGEFKRRTGLFAFTLGERLYLNRIRDISMKIMKEQMEVRKNLKANKILYNTRTSPPYAA</sequence>
<dbReference type="Proteomes" id="UP001431783">
    <property type="component" value="Unassembled WGS sequence"/>
</dbReference>
<name>A0AAW1UH13_9CUCU</name>
<evidence type="ECO:0000313" key="1">
    <source>
        <dbReference type="EMBL" id="KAK9878639.1"/>
    </source>
</evidence>
<accession>A0AAW1UH13</accession>
<protein>
    <submittedName>
        <fullName evidence="1">Uncharacterized protein</fullName>
    </submittedName>
</protein>